<dbReference type="EMBL" id="KV453914">
    <property type="protein sequence ID" value="ODV77846.1"/>
    <property type="molecule type" value="Genomic_DNA"/>
</dbReference>
<keyword evidence="2" id="KW-1133">Transmembrane helix</keyword>
<name>A0A1E4SEF5_9ASCO</name>
<reference evidence="4" key="1">
    <citation type="submission" date="2016-05" db="EMBL/GenBank/DDBJ databases">
        <title>Comparative genomics of biotechnologically important yeasts.</title>
        <authorList>
            <consortium name="DOE Joint Genome Institute"/>
            <person name="Riley R."/>
            <person name="Haridas S."/>
            <person name="Wolfe K.H."/>
            <person name="Lopes M.R."/>
            <person name="Hittinger C.T."/>
            <person name="Goker M."/>
            <person name="Salamov A."/>
            <person name="Wisecaver J."/>
            <person name="Long T.M."/>
            <person name="Aerts A.L."/>
            <person name="Barry K."/>
            <person name="Choi C."/>
            <person name="Clum A."/>
            <person name="Coughlan A.Y."/>
            <person name="Deshpande S."/>
            <person name="Douglass A.P."/>
            <person name="Hanson S.J."/>
            <person name="Klenk H.-P."/>
            <person name="Labutti K."/>
            <person name="Lapidus A."/>
            <person name="Lindquist E."/>
            <person name="Lipzen A."/>
            <person name="Meier-Kolthoff J.P."/>
            <person name="Ohm R.A."/>
            <person name="Otillar R.P."/>
            <person name="Pangilinan J."/>
            <person name="Peng Y."/>
            <person name="Rokas A."/>
            <person name="Rosa C.A."/>
            <person name="Scheuner C."/>
            <person name="Sibirny A.A."/>
            <person name="Slot J.C."/>
            <person name="Stielow J.B."/>
            <person name="Sun H."/>
            <person name="Kurtzman C.P."/>
            <person name="Blackwell M."/>
            <person name="Grigoriev I.V."/>
            <person name="Jeffries T.W."/>
        </authorList>
    </citation>
    <scope>NUCLEOTIDE SEQUENCE [LARGE SCALE GENOMIC DNA]</scope>
    <source>
        <strain evidence="4">NRRL Y-17324</strain>
    </source>
</reference>
<accession>A0A1E4SEF5</accession>
<dbReference type="GeneID" id="30982052"/>
<evidence type="ECO:0000256" key="1">
    <source>
        <dbReference type="SAM" id="MobiDB-lite"/>
    </source>
</evidence>
<gene>
    <name evidence="3" type="ORF">CANTADRAFT_26870</name>
</gene>
<organism evidence="3 4">
    <name type="scientific">Suhomyces tanzawaensis NRRL Y-17324</name>
    <dbReference type="NCBI Taxonomy" id="984487"/>
    <lineage>
        <taxon>Eukaryota</taxon>
        <taxon>Fungi</taxon>
        <taxon>Dikarya</taxon>
        <taxon>Ascomycota</taxon>
        <taxon>Saccharomycotina</taxon>
        <taxon>Pichiomycetes</taxon>
        <taxon>Debaryomycetaceae</taxon>
        <taxon>Suhomyces</taxon>
    </lineage>
</organism>
<protein>
    <submittedName>
        <fullName evidence="3">Uncharacterized protein</fullName>
    </submittedName>
</protein>
<dbReference type="Proteomes" id="UP000094285">
    <property type="component" value="Unassembled WGS sequence"/>
</dbReference>
<keyword evidence="4" id="KW-1185">Reference proteome</keyword>
<dbReference type="OrthoDB" id="3784821at2759"/>
<keyword evidence="2" id="KW-0472">Membrane</keyword>
<feature type="compositionally biased region" description="Basic and acidic residues" evidence="1">
    <location>
        <begin position="27"/>
        <end position="38"/>
    </location>
</feature>
<dbReference type="AlphaFoldDB" id="A0A1E4SEF5"/>
<keyword evidence="2" id="KW-0812">Transmembrane</keyword>
<feature type="transmembrane region" description="Helical" evidence="2">
    <location>
        <begin position="65"/>
        <end position="84"/>
    </location>
</feature>
<evidence type="ECO:0000313" key="3">
    <source>
        <dbReference type="EMBL" id="ODV77846.1"/>
    </source>
</evidence>
<feature type="region of interest" description="Disordered" evidence="1">
    <location>
        <begin position="1"/>
        <end position="38"/>
    </location>
</feature>
<sequence length="149" mass="17398">MSRKPSKFDNSSFHKEGKIVSMTTGDVESRPKPKPKDSEFIQELVETGKANWKKAPAAVKTRYRGIYLILFSIPFIVIPSIEMYRRLEGKSTKKIQQGELLEGQTVRKYDESEKWKVEKESWMYKLFGRDFFLDGFTSKTMTKEENAKK</sequence>
<proteinExistence type="predicted"/>
<evidence type="ECO:0000313" key="4">
    <source>
        <dbReference type="Proteomes" id="UP000094285"/>
    </source>
</evidence>
<evidence type="ECO:0000256" key="2">
    <source>
        <dbReference type="SAM" id="Phobius"/>
    </source>
</evidence>
<dbReference type="RefSeq" id="XP_020062968.1">
    <property type="nucleotide sequence ID" value="XM_020207915.1"/>
</dbReference>